<dbReference type="AlphaFoldDB" id="A0A061RQE0"/>
<dbReference type="EMBL" id="GBEZ01011668">
    <property type="protein sequence ID" value="JAC74138.1"/>
    <property type="molecule type" value="Transcribed_RNA"/>
</dbReference>
<evidence type="ECO:0000313" key="1">
    <source>
        <dbReference type="EMBL" id="JAC74138.1"/>
    </source>
</evidence>
<organism evidence="1">
    <name type="scientific">Tetraselmis sp. GSL018</name>
    <dbReference type="NCBI Taxonomy" id="582737"/>
    <lineage>
        <taxon>Eukaryota</taxon>
        <taxon>Viridiplantae</taxon>
        <taxon>Chlorophyta</taxon>
        <taxon>core chlorophytes</taxon>
        <taxon>Chlorodendrophyceae</taxon>
        <taxon>Chlorodendrales</taxon>
        <taxon>Chlorodendraceae</taxon>
        <taxon>Tetraselmis</taxon>
    </lineage>
</organism>
<proteinExistence type="predicted"/>
<sequence length="62" mass="7376">RRTLLRPLGDFQVAKFACNSKLTTFHFSIRMLDPGSLWLILRSSWFVQGSRDQFNFLWQFPP</sequence>
<name>A0A061RQE0_9CHLO</name>
<gene>
    <name evidence="1" type="ORF">TSPGSL018_26770</name>
</gene>
<accession>A0A061RQE0</accession>
<protein>
    <submittedName>
        <fullName evidence="1">Uncharacterized protein</fullName>
    </submittedName>
</protein>
<feature type="non-terminal residue" evidence="1">
    <location>
        <position position="1"/>
    </location>
</feature>
<reference evidence="1" key="1">
    <citation type="submission" date="2014-05" db="EMBL/GenBank/DDBJ databases">
        <title>The transcriptome of the halophilic microalga Tetraselmis sp. GSL018 isolated from the Great Salt Lake, Utah.</title>
        <authorList>
            <person name="Jinkerson R.E."/>
            <person name="D'Adamo S."/>
            <person name="Posewitz M.C."/>
        </authorList>
    </citation>
    <scope>NUCLEOTIDE SEQUENCE</scope>
    <source>
        <strain evidence="1">GSL018</strain>
    </source>
</reference>